<evidence type="ECO:0000313" key="1">
    <source>
        <dbReference type="EMBL" id="UWN66031.1"/>
    </source>
</evidence>
<dbReference type="EMBL" id="CP102252">
    <property type="protein sequence ID" value="UWN66031.1"/>
    <property type="molecule type" value="Genomic_DNA"/>
</dbReference>
<gene>
    <name evidence="1" type="ORF">NQ519_04115</name>
</gene>
<evidence type="ECO:0000313" key="2">
    <source>
        <dbReference type="Proteomes" id="UP001058267"/>
    </source>
</evidence>
<sequence length="82" mass="9026">MIEIFDSSCSRSLGQSASIRAAIDILNAPSAAGRPGTNAMLCTYRGSSPRQEYIAVCHDGKWHLQRTRKKPIRNPVPDNVRS</sequence>
<accession>A0ABY5V947</accession>
<dbReference type="RefSeq" id="WP_019149340.1">
    <property type="nucleotide sequence ID" value="NZ_CP102252.1"/>
</dbReference>
<organism evidence="1 2">
    <name type="scientific">Alistipes senegalensis JC50</name>
    <dbReference type="NCBI Taxonomy" id="1033732"/>
    <lineage>
        <taxon>Bacteria</taxon>
        <taxon>Pseudomonadati</taxon>
        <taxon>Bacteroidota</taxon>
        <taxon>Bacteroidia</taxon>
        <taxon>Bacteroidales</taxon>
        <taxon>Rikenellaceae</taxon>
        <taxon>Alistipes</taxon>
    </lineage>
</organism>
<reference evidence="1" key="1">
    <citation type="journal article" date="2022" name="Cell">
        <title>Design, construction, and in vivo augmentation of a complex gut microbiome.</title>
        <authorList>
            <person name="Cheng A.G."/>
            <person name="Ho P.Y."/>
            <person name="Aranda-Diaz A."/>
            <person name="Jain S."/>
            <person name="Yu F.B."/>
            <person name="Meng X."/>
            <person name="Wang M."/>
            <person name="Iakiviak M."/>
            <person name="Nagashima K."/>
            <person name="Zhao A."/>
            <person name="Murugkar P."/>
            <person name="Patil A."/>
            <person name="Atabakhsh K."/>
            <person name="Weakley A."/>
            <person name="Yan J."/>
            <person name="Brumbaugh A.R."/>
            <person name="Higginbottom S."/>
            <person name="Dimas A."/>
            <person name="Shiver A.L."/>
            <person name="Deutschbauer A."/>
            <person name="Neff N."/>
            <person name="Sonnenburg J.L."/>
            <person name="Huang K.C."/>
            <person name="Fischbach M.A."/>
        </authorList>
    </citation>
    <scope>NUCLEOTIDE SEQUENCE</scope>
    <source>
        <strain evidence="1">JC50</strain>
    </source>
</reference>
<proteinExistence type="predicted"/>
<dbReference type="Proteomes" id="UP001058267">
    <property type="component" value="Chromosome"/>
</dbReference>
<protein>
    <submittedName>
        <fullName evidence="1">Uncharacterized protein</fullName>
    </submittedName>
</protein>
<name>A0ABY5V947_9BACT</name>
<keyword evidence="2" id="KW-1185">Reference proteome</keyword>